<protein>
    <submittedName>
        <fullName evidence="1">HSP20 family molecular chaperone IbpA</fullName>
    </submittedName>
</protein>
<comment type="caution">
    <text evidence="1">The sequence shown here is derived from an EMBL/GenBank/DDBJ whole genome shotgun (WGS) entry which is preliminary data.</text>
</comment>
<evidence type="ECO:0000313" key="1">
    <source>
        <dbReference type="EMBL" id="MBM7646524.1"/>
    </source>
</evidence>
<dbReference type="InterPro" id="IPR008978">
    <property type="entry name" value="HSP20-like_chaperone"/>
</dbReference>
<keyword evidence="2" id="KW-1185">Reference proteome</keyword>
<gene>
    <name evidence="1" type="ORF">JOD45_002754</name>
</gene>
<reference evidence="1 2" key="1">
    <citation type="submission" date="2021-01" db="EMBL/GenBank/DDBJ databases">
        <title>Genomic Encyclopedia of Type Strains, Phase IV (KMG-IV): sequencing the most valuable type-strain genomes for metagenomic binning, comparative biology and taxonomic classification.</title>
        <authorList>
            <person name="Goeker M."/>
        </authorList>
    </citation>
    <scope>NUCLEOTIDE SEQUENCE [LARGE SCALE GENOMIC DNA]</scope>
    <source>
        <strain evidence="1 2">DSM 28236</strain>
    </source>
</reference>
<sequence>MNNFNPWDLFQKEFSKHQNGYGPAGSGTKNGFDLSWIHDLTNNILEQTKAQFNSNFDSNMDRGNQNKAYEPDIFETHNMILTRIAIPEQTNPGDIKVFFDTNKLFIQGIDMGRDLYVNLPANGYAKGSSAVIKDHFLEIKIPKKNTAFSEIRVEIL</sequence>
<dbReference type="CDD" id="cd00298">
    <property type="entry name" value="ACD_sHsps_p23-like"/>
    <property type="match status" value="1"/>
</dbReference>
<evidence type="ECO:0000313" key="2">
    <source>
        <dbReference type="Proteomes" id="UP000808914"/>
    </source>
</evidence>
<organism evidence="1 2">
    <name type="scientific">Scopulibacillus daqui</name>
    <dbReference type="NCBI Taxonomy" id="1469162"/>
    <lineage>
        <taxon>Bacteria</taxon>
        <taxon>Bacillati</taxon>
        <taxon>Bacillota</taxon>
        <taxon>Bacilli</taxon>
        <taxon>Bacillales</taxon>
        <taxon>Sporolactobacillaceae</taxon>
        <taxon>Scopulibacillus</taxon>
    </lineage>
</organism>
<dbReference type="EMBL" id="JAFBER010000022">
    <property type="protein sequence ID" value="MBM7646524.1"/>
    <property type="molecule type" value="Genomic_DNA"/>
</dbReference>
<accession>A0ABS2Q2L4</accession>
<dbReference type="SUPFAM" id="SSF49764">
    <property type="entry name" value="HSP20-like chaperones"/>
    <property type="match status" value="1"/>
</dbReference>
<proteinExistence type="predicted"/>
<dbReference type="RefSeq" id="WP_205004405.1">
    <property type="nucleotide sequence ID" value="NZ_JAFBER010000022.1"/>
</dbReference>
<name>A0ABS2Q2L4_9BACL</name>
<dbReference type="Proteomes" id="UP000808914">
    <property type="component" value="Unassembled WGS sequence"/>
</dbReference>